<dbReference type="EC" id="1.-.-.-" evidence="1"/>
<dbReference type="Proteomes" id="UP001597414">
    <property type="component" value="Unassembled WGS sequence"/>
</dbReference>
<proteinExistence type="predicted"/>
<accession>A0ABW5BA84</accession>
<dbReference type="InterPro" id="IPR027056">
    <property type="entry name" value="Gluconate_2DH_su3"/>
</dbReference>
<protein>
    <submittedName>
        <fullName evidence="1">Gluconate 2-dehydrogenase subunit 3 family protein</fullName>
        <ecNumber evidence="1">1.-.-.-</ecNumber>
    </submittedName>
</protein>
<evidence type="ECO:0000313" key="1">
    <source>
        <dbReference type="EMBL" id="MFD2202139.1"/>
    </source>
</evidence>
<dbReference type="GO" id="GO:0016491">
    <property type="term" value="F:oxidoreductase activity"/>
    <property type="evidence" value="ECO:0007669"/>
    <property type="project" value="UniProtKB-KW"/>
</dbReference>
<dbReference type="RefSeq" id="WP_380802624.1">
    <property type="nucleotide sequence ID" value="NZ_JBHUIV010000016.1"/>
</dbReference>
<organism evidence="1 2">
    <name type="scientific">Shivajiella indica</name>
    <dbReference type="NCBI Taxonomy" id="872115"/>
    <lineage>
        <taxon>Bacteria</taxon>
        <taxon>Pseudomonadati</taxon>
        <taxon>Bacteroidota</taxon>
        <taxon>Cytophagia</taxon>
        <taxon>Cytophagales</taxon>
        <taxon>Cyclobacteriaceae</taxon>
        <taxon>Shivajiella</taxon>
    </lineage>
</organism>
<keyword evidence="1" id="KW-0560">Oxidoreductase</keyword>
<keyword evidence="2" id="KW-1185">Reference proteome</keyword>
<name>A0ABW5BA84_9BACT</name>
<sequence>MDRRKSLKIIGGSALGIAGLVLADWKWQLVDQLTHKGFFTFKEENLISSIVDTFIPEGLPPKVPSLDAKPIGGLSTGTDKFLFRLFEHCYEKETQDLIKQQLVNLDKKAKEELGKSFILLPQEDREKLILSLENSEKENENEFFKLMKSQTITGFTTVREVMEDYRGYQVAPGYFKGCVDMPSQV</sequence>
<comment type="caution">
    <text evidence="1">The sequence shown here is derived from an EMBL/GenBank/DDBJ whole genome shotgun (WGS) entry which is preliminary data.</text>
</comment>
<gene>
    <name evidence="1" type="ORF">ACFSKV_11205</name>
</gene>
<dbReference type="Pfam" id="PF13618">
    <property type="entry name" value="Gluconate_2-dh3"/>
    <property type="match status" value="1"/>
</dbReference>
<reference evidence="2" key="1">
    <citation type="journal article" date="2019" name="Int. J. Syst. Evol. Microbiol.">
        <title>The Global Catalogue of Microorganisms (GCM) 10K type strain sequencing project: providing services to taxonomists for standard genome sequencing and annotation.</title>
        <authorList>
            <consortium name="The Broad Institute Genomics Platform"/>
            <consortium name="The Broad Institute Genome Sequencing Center for Infectious Disease"/>
            <person name="Wu L."/>
            <person name="Ma J."/>
        </authorList>
    </citation>
    <scope>NUCLEOTIDE SEQUENCE [LARGE SCALE GENOMIC DNA]</scope>
    <source>
        <strain evidence="2">KCTC 19812</strain>
    </source>
</reference>
<dbReference type="EMBL" id="JBHUIV010000016">
    <property type="protein sequence ID" value="MFD2202139.1"/>
    <property type="molecule type" value="Genomic_DNA"/>
</dbReference>
<evidence type="ECO:0000313" key="2">
    <source>
        <dbReference type="Proteomes" id="UP001597414"/>
    </source>
</evidence>